<keyword evidence="4" id="KW-0418">Kinase</keyword>
<dbReference type="OrthoDB" id="4062651at2759"/>
<evidence type="ECO:0000256" key="2">
    <source>
        <dbReference type="ARBA" id="ARBA00022679"/>
    </source>
</evidence>
<dbReference type="PANTHER" id="PTHR43671">
    <property type="entry name" value="SERINE/THREONINE-PROTEIN KINASE NEK"/>
    <property type="match status" value="1"/>
</dbReference>
<dbReference type="PROSITE" id="PS50011">
    <property type="entry name" value="PROTEIN_KINASE_DOM"/>
    <property type="match status" value="1"/>
</dbReference>
<evidence type="ECO:0000256" key="4">
    <source>
        <dbReference type="ARBA" id="ARBA00022777"/>
    </source>
</evidence>
<dbReference type="Proteomes" id="UP000324800">
    <property type="component" value="Unassembled WGS sequence"/>
</dbReference>
<dbReference type="PANTHER" id="PTHR43671:SF13">
    <property type="entry name" value="SERINE_THREONINE-PROTEIN KINASE NEK2"/>
    <property type="match status" value="1"/>
</dbReference>
<evidence type="ECO:0000256" key="6">
    <source>
        <dbReference type="SAM" id="MobiDB-lite"/>
    </source>
</evidence>
<reference evidence="8 9" key="1">
    <citation type="submission" date="2019-03" db="EMBL/GenBank/DDBJ databases">
        <title>Single cell metagenomics reveals metabolic interactions within the superorganism composed of flagellate Streblomastix strix and complex community of Bacteroidetes bacteria on its surface.</title>
        <authorList>
            <person name="Treitli S.C."/>
            <person name="Kolisko M."/>
            <person name="Husnik F."/>
            <person name="Keeling P."/>
            <person name="Hampl V."/>
        </authorList>
    </citation>
    <scope>NUCLEOTIDE SEQUENCE [LARGE SCALE GENOMIC DNA]</scope>
    <source>
        <strain evidence="8">ST1C</strain>
    </source>
</reference>
<dbReference type="InterPro" id="IPR000719">
    <property type="entry name" value="Prot_kinase_dom"/>
</dbReference>
<evidence type="ECO:0000256" key="1">
    <source>
        <dbReference type="ARBA" id="ARBA00012513"/>
    </source>
</evidence>
<gene>
    <name evidence="8" type="ORF">EZS28_009855</name>
</gene>
<evidence type="ECO:0000313" key="9">
    <source>
        <dbReference type="Proteomes" id="UP000324800"/>
    </source>
</evidence>
<evidence type="ECO:0000256" key="3">
    <source>
        <dbReference type="ARBA" id="ARBA00022741"/>
    </source>
</evidence>
<evidence type="ECO:0000256" key="5">
    <source>
        <dbReference type="ARBA" id="ARBA00022840"/>
    </source>
</evidence>
<dbReference type="InterPro" id="IPR011009">
    <property type="entry name" value="Kinase-like_dom_sf"/>
</dbReference>
<dbReference type="InterPro" id="IPR050660">
    <property type="entry name" value="NEK_Ser/Thr_kinase"/>
</dbReference>
<organism evidence="8 9">
    <name type="scientific">Streblomastix strix</name>
    <dbReference type="NCBI Taxonomy" id="222440"/>
    <lineage>
        <taxon>Eukaryota</taxon>
        <taxon>Metamonada</taxon>
        <taxon>Preaxostyla</taxon>
        <taxon>Oxymonadida</taxon>
        <taxon>Streblomastigidae</taxon>
        <taxon>Streblomastix</taxon>
    </lineage>
</organism>
<dbReference type="EC" id="2.7.11.1" evidence="1"/>
<evidence type="ECO:0000259" key="7">
    <source>
        <dbReference type="PROSITE" id="PS50011"/>
    </source>
</evidence>
<dbReference type="Pfam" id="PF00069">
    <property type="entry name" value="Pkinase"/>
    <property type="match status" value="1"/>
</dbReference>
<dbReference type="GO" id="GO:0004674">
    <property type="term" value="F:protein serine/threonine kinase activity"/>
    <property type="evidence" value="ECO:0007669"/>
    <property type="project" value="UniProtKB-EC"/>
</dbReference>
<dbReference type="CDD" id="cd00180">
    <property type="entry name" value="PKc"/>
    <property type="match status" value="1"/>
</dbReference>
<keyword evidence="2" id="KW-0808">Transferase</keyword>
<dbReference type="AlphaFoldDB" id="A0A5J4WIC5"/>
<dbReference type="GO" id="GO:0005524">
    <property type="term" value="F:ATP binding"/>
    <property type="evidence" value="ECO:0007669"/>
    <property type="project" value="UniProtKB-KW"/>
</dbReference>
<feature type="domain" description="Protein kinase" evidence="7">
    <location>
        <begin position="1"/>
        <end position="231"/>
    </location>
</feature>
<comment type="caution">
    <text evidence="8">The sequence shown here is derived from an EMBL/GenBank/DDBJ whole genome shotgun (WGS) entry which is preliminary data.</text>
</comment>
<proteinExistence type="predicted"/>
<dbReference type="Gene3D" id="1.10.510.10">
    <property type="entry name" value="Transferase(Phosphotransferase) domain 1"/>
    <property type="match status" value="1"/>
</dbReference>
<keyword evidence="3" id="KW-0547">Nucleotide-binding</keyword>
<feature type="region of interest" description="Disordered" evidence="6">
    <location>
        <begin position="253"/>
        <end position="274"/>
    </location>
</feature>
<dbReference type="EMBL" id="SNRW01001899">
    <property type="protein sequence ID" value="KAA6394621.1"/>
    <property type="molecule type" value="Genomic_DNA"/>
</dbReference>
<name>A0A5J4WIC5_9EUKA</name>
<keyword evidence="5" id="KW-0067">ATP-binding</keyword>
<protein>
    <recommendedName>
        <fullName evidence="1">non-specific serine/threonine protein kinase</fullName>
        <ecNumber evidence="1">2.7.11.1</ecNumber>
    </recommendedName>
</protein>
<feature type="compositionally biased region" description="Low complexity" evidence="6">
    <location>
        <begin position="253"/>
        <end position="267"/>
    </location>
</feature>
<sequence length="274" mass="31162">MKSFDYFDPEDKLRTDSVIALLKQLDSKFTVHLVESVIQGMQIYLIFEYYPGGSLTNTIIELQKIPEKDRLMRVWEIFGQIALSLNYLHSHDVVNRNLKPSNIFINQDGSVRLDDFGFSKDITDFEYTAYVRTGLDFPSDIFQLGNVIFQLLTNMNPLEKDSKKSVSKCSVAFNPILTNGIVRFEGFFENSRDEQIGIADISVAFSTNKRPFDKELVQYITQTSKRSSAMLNLLTIKELLQNQSISLTSLLKSDSGSSAKGIAGSKSFDWSKKW</sequence>
<dbReference type="SMART" id="SM00220">
    <property type="entry name" value="S_TKc"/>
    <property type="match status" value="1"/>
</dbReference>
<dbReference type="SUPFAM" id="SSF56112">
    <property type="entry name" value="Protein kinase-like (PK-like)"/>
    <property type="match status" value="1"/>
</dbReference>
<evidence type="ECO:0000313" key="8">
    <source>
        <dbReference type="EMBL" id="KAA6394621.1"/>
    </source>
</evidence>
<accession>A0A5J4WIC5</accession>